<dbReference type="InterPro" id="IPR029058">
    <property type="entry name" value="AB_hydrolase_fold"/>
</dbReference>
<keyword evidence="2" id="KW-0472">Membrane</keyword>
<comment type="similarity">
    <text evidence="1">Belongs to the type-B carboxylesterase/lipase family.</text>
</comment>
<accession>A0A915PK61</accession>
<evidence type="ECO:0000259" key="4">
    <source>
        <dbReference type="Pfam" id="PF00135"/>
    </source>
</evidence>
<organism evidence="5 6">
    <name type="scientific">Setaria digitata</name>
    <dbReference type="NCBI Taxonomy" id="48799"/>
    <lineage>
        <taxon>Eukaryota</taxon>
        <taxon>Metazoa</taxon>
        <taxon>Ecdysozoa</taxon>
        <taxon>Nematoda</taxon>
        <taxon>Chromadorea</taxon>
        <taxon>Rhabditida</taxon>
        <taxon>Spirurina</taxon>
        <taxon>Spiruromorpha</taxon>
        <taxon>Filarioidea</taxon>
        <taxon>Setariidae</taxon>
        <taxon>Setaria</taxon>
    </lineage>
</organism>
<keyword evidence="2" id="KW-1133">Transmembrane helix</keyword>
<feature type="domain" description="Carboxylesterase type B" evidence="4">
    <location>
        <begin position="46"/>
        <end position="504"/>
    </location>
</feature>
<reference evidence="6" key="1">
    <citation type="submission" date="2022-11" db="UniProtKB">
        <authorList>
            <consortium name="WormBaseParasite"/>
        </authorList>
    </citation>
    <scope>IDENTIFICATION</scope>
</reference>
<evidence type="ECO:0000313" key="5">
    <source>
        <dbReference type="Proteomes" id="UP000887581"/>
    </source>
</evidence>
<feature type="signal peptide" evidence="3">
    <location>
        <begin position="1"/>
        <end position="19"/>
    </location>
</feature>
<dbReference type="WBParaSite" id="sdigi.contig218.g6266.t1">
    <property type="protein sequence ID" value="sdigi.contig218.g6266.t1"/>
    <property type="gene ID" value="sdigi.contig218.g6266"/>
</dbReference>
<feature type="chain" id="PRO_5037494823" evidence="3">
    <location>
        <begin position="20"/>
        <end position="630"/>
    </location>
</feature>
<name>A0A915PK61_9BILA</name>
<evidence type="ECO:0000256" key="2">
    <source>
        <dbReference type="SAM" id="Phobius"/>
    </source>
</evidence>
<evidence type="ECO:0000256" key="3">
    <source>
        <dbReference type="SAM" id="SignalP"/>
    </source>
</evidence>
<sequence>MRIEHILLLHLLYATFGSTDVGGPITRNELFDVEASTTTDDALPLRKTTHGEILGYYVESDGILAEVFEAVPYAQPPIGSLRFETTKTLIGWNGTRYCGRGRIVRCVQFGRYSREEDAGTEDCLYATIVIPHKQATGSANVSPIETIIRNFASRGIIFAAINYRLGPLGFLTASHRELHGNYGLDDQIEAIRWIRTNARNLGGELNNIVVGGVGAGAACASLFNGVILRSGSSIAPWAVRSASTENYSARLIDYCGCDYNRTLGMSHTVRCLKTVPVERLQKAWKHIARLVGDQNHFMGTTYFTPITDPYRIEASVLPGDPMSVMLQNPRMPLLIGVTNREITQIPNISILKINRYLQNGYWDLSYVIPSHLHSNYKQVQKAVEYQYLNDYPQNLDEVEQSNVIVNILSDQYFTAPAAREALLYAKKNRTVYAYIFEYENTQLSASTNKNEIRPGASHGSDCSFIFNNPLLSGSSLKAVNWNDDDRKIIQRLVSQMANFIHRRNLSEIGFKRFTTICRVATLINREDLKTQVEFFSNVTGFWHEIIPAIEQLRTETQYRVLLQPCTMCQYPYKVPFYIILTVLILVTIGLLSVCVHRQQRVKQKPTYAIVHELQTLKNDKKLKMELSKMP</sequence>
<proteinExistence type="inferred from homology"/>
<dbReference type="Proteomes" id="UP000887581">
    <property type="component" value="Unplaced"/>
</dbReference>
<dbReference type="InterPro" id="IPR002018">
    <property type="entry name" value="CarbesteraseB"/>
</dbReference>
<dbReference type="Gene3D" id="3.40.50.1820">
    <property type="entry name" value="alpha/beta hydrolase"/>
    <property type="match status" value="1"/>
</dbReference>
<keyword evidence="3" id="KW-0732">Signal</keyword>
<dbReference type="AlphaFoldDB" id="A0A915PK61"/>
<keyword evidence="5" id="KW-1185">Reference proteome</keyword>
<dbReference type="SUPFAM" id="SSF53474">
    <property type="entry name" value="alpha/beta-Hydrolases"/>
    <property type="match status" value="1"/>
</dbReference>
<evidence type="ECO:0000256" key="1">
    <source>
        <dbReference type="ARBA" id="ARBA00005964"/>
    </source>
</evidence>
<protein>
    <submittedName>
        <fullName evidence="6">Carboxylesterase type B domain-containing protein</fullName>
    </submittedName>
</protein>
<keyword evidence="2" id="KW-0812">Transmembrane</keyword>
<feature type="transmembrane region" description="Helical" evidence="2">
    <location>
        <begin position="574"/>
        <end position="595"/>
    </location>
</feature>
<dbReference type="InterPro" id="IPR051093">
    <property type="entry name" value="Neuroligin/BSAL"/>
</dbReference>
<dbReference type="Pfam" id="PF00135">
    <property type="entry name" value="COesterase"/>
    <property type="match status" value="1"/>
</dbReference>
<dbReference type="PANTHER" id="PTHR43903">
    <property type="entry name" value="NEUROLIGIN"/>
    <property type="match status" value="1"/>
</dbReference>
<evidence type="ECO:0000313" key="6">
    <source>
        <dbReference type="WBParaSite" id="sdigi.contig218.g6266.t1"/>
    </source>
</evidence>